<evidence type="ECO:0000256" key="3">
    <source>
        <dbReference type="ARBA" id="ARBA00023235"/>
    </source>
</evidence>
<dbReference type="SUPFAM" id="SSF54826">
    <property type="entry name" value="Enolase N-terminal domain-like"/>
    <property type="match status" value="1"/>
</dbReference>
<feature type="domain" description="Mandelate racemase/muconate lactonizing enzyme C-terminal" evidence="4">
    <location>
        <begin position="97"/>
        <end position="192"/>
    </location>
</feature>
<evidence type="ECO:0000256" key="2">
    <source>
        <dbReference type="ARBA" id="ARBA00022723"/>
    </source>
</evidence>
<dbReference type="PANTHER" id="PTHR48073:SF2">
    <property type="entry name" value="O-SUCCINYLBENZOATE SYNTHASE"/>
    <property type="match status" value="1"/>
</dbReference>
<proteinExistence type="inferred from homology"/>
<evidence type="ECO:0000259" key="4">
    <source>
        <dbReference type="SMART" id="SM00922"/>
    </source>
</evidence>
<dbReference type="SUPFAM" id="SSF51604">
    <property type="entry name" value="Enolase C-terminal domain-like"/>
    <property type="match status" value="1"/>
</dbReference>
<dbReference type="GO" id="GO:0016854">
    <property type="term" value="F:racemase and epimerase activity"/>
    <property type="evidence" value="ECO:0007669"/>
    <property type="project" value="UniProtKB-ARBA"/>
</dbReference>
<accession>A0A381S5K0</accession>
<sequence length="308" mass="30657">VLLALEDENGHTGLGEAAPLAGFTPETVDDAEAALHRWASDDSNGDLPDGSPTARAAVDSALLDLAARVAGTSVHRLLAPDSPDRVAVAALATGATPDDVAASAAEAAASGHVAIKVKVGVGGIDADLDRVAAVRERVGTDVRIRLDANGAWSASEALRGLERLAVYDPEFVEEPVAGLEALAALRLASPVPIAVDESAGSPEEVARAVSLGAADVVVLKPSALGGPSASAELAARARNAGLDVVVTSLLEGSVGIRAAAHLASAIGALDPLPGLATASLLDEDIAAPCRPIDGMLYLGTDGVGPATD</sequence>
<keyword evidence="3" id="KW-0413">Isomerase</keyword>
<dbReference type="CDD" id="cd03320">
    <property type="entry name" value="OSBS"/>
    <property type="match status" value="1"/>
</dbReference>
<dbReference type="InterPro" id="IPR018110">
    <property type="entry name" value="Mandel_Rmase/mucon_lact_enz_CS"/>
</dbReference>
<dbReference type="Pfam" id="PF02746">
    <property type="entry name" value="MR_MLE_N"/>
    <property type="match status" value="1"/>
</dbReference>
<comment type="similarity">
    <text evidence="1">Belongs to the mandelate racemase/muconate lactonizing enzyme family.</text>
</comment>
<dbReference type="Pfam" id="PF13378">
    <property type="entry name" value="MR_MLE_C"/>
    <property type="match status" value="1"/>
</dbReference>
<dbReference type="InterPro" id="IPR036849">
    <property type="entry name" value="Enolase-like_C_sf"/>
</dbReference>
<organism evidence="5">
    <name type="scientific">marine metagenome</name>
    <dbReference type="NCBI Taxonomy" id="408172"/>
    <lineage>
        <taxon>unclassified sequences</taxon>
        <taxon>metagenomes</taxon>
        <taxon>ecological metagenomes</taxon>
    </lineage>
</organism>
<dbReference type="PROSITE" id="PS00909">
    <property type="entry name" value="MR_MLE_2"/>
    <property type="match status" value="1"/>
</dbReference>
<keyword evidence="2" id="KW-0479">Metal-binding</keyword>
<dbReference type="SFLD" id="SFLDF00009">
    <property type="entry name" value="o-succinylbenzoate_synthase"/>
    <property type="match status" value="1"/>
</dbReference>
<dbReference type="Gene3D" id="3.30.390.10">
    <property type="entry name" value="Enolase-like, N-terminal domain"/>
    <property type="match status" value="1"/>
</dbReference>
<gene>
    <name evidence="5" type="ORF">METZ01_LOCUS50361</name>
</gene>
<dbReference type="SFLD" id="SFLDS00001">
    <property type="entry name" value="Enolase"/>
    <property type="match status" value="1"/>
</dbReference>
<dbReference type="InterPro" id="IPR013341">
    <property type="entry name" value="Mandelate_racemase_N_dom"/>
</dbReference>
<dbReference type="InterPro" id="IPR029065">
    <property type="entry name" value="Enolase_C-like"/>
</dbReference>
<dbReference type="PANTHER" id="PTHR48073">
    <property type="entry name" value="O-SUCCINYLBENZOATE SYNTHASE-RELATED"/>
    <property type="match status" value="1"/>
</dbReference>
<dbReference type="GO" id="GO:0046872">
    <property type="term" value="F:metal ion binding"/>
    <property type="evidence" value="ECO:0007669"/>
    <property type="project" value="UniProtKB-KW"/>
</dbReference>
<evidence type="ECO:0000313" key="5">
    <source>
        <dbReference type="EMBL" id="SUZ97507.1"/>
    </source>
</evidence>
<dbReference type="Gene3D" id="3.20.20.120">
    <property type="entry name" value="Enolase-like C-terminal domain"/>
    <property type="match status" value="1"/>
</dbReference>
<feature type="non-terminal residue" evidence="5">
    <location>
        <position position="1"/>
    </location>
</feature>
<dbReference type="AlphaFoldDB" id="A0A381S5K0"/>
<dbReference type="GO" id="GO:0009063">
    <property type="term" value="P:amino acid catabolic process"/>
    <property type="evidence" value="ECO:0007669"/>
    <property type="project" value="InterPro"/>
</dbReference>
<dbReference type="EMBL" id="UINC01002516">
    <property type="protein sequence ID" value="SUZ97507.1"/>
    <property type="molecule type" value="Genomic_DNA"/>
</dbReference>
<evidence type="ECO:0000256" key="1">
    <source>
        <dbReference type="ARBA" id="ARBA00008031"/>
    </source>
</evidence>
<dbReference type="SMART" id="SM00922">
    <property type="entry name" value="MR_MLE"/>
    <property type="match status" value="1"/>
</dbReference>
<dbReference type="NCBIfam" id="TIGR01927">
    <property type="entry name" value="menC_gam_Gplu"/>
    <property type="match status" value="1"/>
</dbReference>
<dbReference type="SFLD" id="SFLDG00180">
    <property type="entry name" value="muconate_cycloisomerase"/>
    <property type="match status" value="1"/>
</dbReference>
<reference evidence="5" key="1">
    <citation type="submission" date="2018-05" db="EMBL/GenBank/DDBJ databases">
        <authorList>
            <person name="Lanie J.A."/>
            <person name="Ng W.-L."/>
            <person name="Kazmierczak K.M."/>
            <person name="Andrzejewski T.M."/>
            <person name="Davidsen T.M."/>
            <person name="Wayne K.J."/>
            <person name="Tettelin H."/>
            <person name="Glass J.I."/>
            <person name="Rusch D."/>
            <person name="Podicherti R."/>
            <person name="Tsui H.-C.T."/>
            <person name="Winkler M.E."/>
        </authorList>
    </citation>
    <scope>NUCLEOTIDE SEQUENCE</scope>
</reference>
<dbReference type="InterPro" id="IPR029017">
    <property type="entry name" value="Enolase-like_N"/>
</dbReference>
<name>A0A381S5K0_9ZZZZ</name>
<dbReference type="InterPro" id="IPR013342">
    <property type="entry name" value="Mandelate_racemase_C"/>
</dbReference>
<protein>
    <recommendedName>
        <fullName evidence="4">Mandelate racemase/muconate lactonizing enzyme C-terminal domain-containing protein</fullName>
    </recommendedName>
</protein>